<dbReference type="CDD" id="cd10567">
    <property type="entry name" value="SWIB-MDM2_like"/>
    <property type="match status" value="1"/>
</dbReference>
<reference evidence="4" key="1">
    <citation type="journal article" date="2024" name="IScience">
        <title>Strigolactones Initiate the Formation of Haustorium-like Structures in Castilleja.</title>
        <authorList>
            <person name="Buerger M."/>
            <person name="Peterson D."/>
            <person name="Chory J."/>
        </authorList>
    </citation>
    <scope>NUCLEOTIDE SEQUENCE [LARGE SCALE GENOMIC DNA]</scope>
</reference>
<gene>
    <name evidence="3" type="ORF">CASFOL_011360</name>
</gene>
<comment type="caution">
    <text evidence="3">The sequence shown here is derived from an EMBL/GenBank/DDBJ whole genome shotgun (WGS) entry which is preliminary data.</text>
</comment>
<dbReference type="EMBL" id="JAVIJP010000013">
    <property type="protein sequence ID" value="KAL3646180.1"/>
    <property type="molecule type" value="Genomic_DNA"/>
</dbReference>
<name>A0ABD3DZ87_9LAMI</name>
<feature type="domain" description="DM2" evidence="2">
    <location>
        <begin position="224"/>
        <end position="260"/>
    </location>
</feature>
<dbReference type="Pfam" id="PF02201">
    <property type="entry name" value="SWIB"/>
    <property type="match status" value="1"/>
</dbReference>
<organism evidence="3 4">
    <name type="scientific">Castilleja foliolosa</name>
    <dbReference type="NCBI Taxonomy" id="1961234"/>
    <lineage>
        <taxon>Eukaryota</taxon>
        <taxon>Viridiplantae</taxon>
        <taxon>Streptophyta</taxon>
        <taxon>Embryophyta</taxon>
        <taxon>Tracheophyta</taxon>
        <taxon>Spermatophyta</taxon>
        <taxon>Magnoliopsida</taxon>
        <taxon>eudicotyledons</taxon>
        <taxon>Gunneridae</taxon>
        <taxon>Pentapetalae</taxon>
        <taxon>asterids</taxon>
        <taxon>lamiids</taxon>
        <taxon>Lamiales</taxon>
        <taxon>Orobanchaceae</taxon>
        <taxon>Pedicularideae</taxon>
        <taxon>Castillejinae</taxon>
        <taxon>Castilleja</taxon>
    </lineage>
</organism>
<feature type="compositionally biased region" description="Gly residues" evidence="1">
    <location>
        <begin position="37"/>
        <end position="46"/>
    </location>
</feature>
<dbReference type="Gene3D" id="1.10.245.10">
    <property type="entry name" value="SWIB/MDM2 domain"/>
    <property type="match status" value="1"/>
</dbReference>
<dbReference type="SUPFAM" id="SSF47592">
    <property type="entry name" value="SWIB/MDM2 domain"/>
    <property type="match status" value="1"/>
</dbReference>
<dbReference type="Proteomes" id="UP001632038">
    <property type="component" value="Unassembled WGS sequence"/>
</dbReference>
<sequence>MGKVTLLRRGESLGSTTSKIDGHGSNPRSPNKKSRGGVSGVGGDCSHGGSRLTAAERAEQGGVVAVDEASTNCGRPVPPPPDPAAITVRSPPLIVVASLPDGGDSTPAPSIRPPERLEEERALAREVAATIKGGDRTALAARSSGGGGLSLPIGAEKGFWWWLLAGGEARWRGCVPISAGAEFLSVGLWSVKALILVVSLLSSAAPPLATVRFRPPFHTSITRDPEDKKVIVCDEKLKKIFGGRDRVGFLEIAGLISPHFQK</sequence>
<feature type="region of interest" description="Disordered" evidence="1">
    <location>
        <begin position="1"/>
        <end position="61"/>
    </location>
</feature>
<dbReference type="InterPro" id="IPR003121">
    <property type="entry name" value="SWIB_MDM2_domain"/>
</dbReference>
<evidence type="ECO:0000259" key="2">
    <source>
        <dbReference type="Pfam" id="PF02201"/>
    </source>
</evidence>
<protein>
    <recommendedName>
        <fullName evidence="2">DM2 domain-containing protein</fullName>
    </recommendedName>
</protein>
<dbReference type="InterPro" id="IPR036885">
    <property type="entry name" value="SWIB_MDM2_dom_sf"/>
</dbReference>
<proteinExistence type="predicted"/>
<evidence type="ECO:0000256" key="1">
    <source>
        <dbReference type="SAM" id="MobiDB-lite"/>
    </source>
</evidence>
<accession>A0ABD3DZ87</accession>
<evidence type="ECO:0000313" key="4">
    <source>
        <dbReference type="Proteomes" id="UP001632038"/>
    </source>
</evidence>
<keyword evidence="4" id="KW-1185">Reference proteome</keyword>
<dbReference type="AlphaFoldDB" id="A0ABD3DZ87"/>
<evidence type="ECO:0000313" key="3">
    <source>
        <dbReference type="EMBL" id="KAL3646180.1"/>
    </source>
</evidence>